<gene>
    <name evidence="2" type="primary">thiL</name>
    <name evidence="5" type="ORF">EDC38_2609</name>
</gene>
<dbReference type="OrthoDB" id="9802811at2"/>
<protein>
    <recommendedName>
        <fullName evidence="2">Thiamine-monophosphate kinase</fullName>
        <shortName evidence="2">TMP kinase</shortName>
        <shortName evidence="2">Thiamine-phosphate kinase</shortName>
        <ecNumber evidence="2">2.7.4.16</ecNumber>
    </recommendedName>
</protein>
<dbReference type="GO" id="GO:0009030">
    <property type="term" value="F:thiamine-phosphate kinase activity"/>
    <property type="evidence" value="ECO:0007669"/>
    <property type="project" value="UniProtKB-UniRule"/>
</dbReference>
<feature type="binding site" evidence="2">
    <location>
        <position position="75"/>
    </location>
    <ligand>
        <name>Mg(2+)</name>
        <dbReference type="ChEBI" id="CHEBI:18420"/>
        <label>3</label>
    </ligand>
</feature>
<comment type="similarity">
    <text evidence="2">Belongs to the thiamine-monophosphate kinase family.</text>
</comment>
<dbReference type="GO" id="GO:0009228">
    <property type="term" value="P:thiamine biosynthetic process"/>
    <property type="evidence" value="ECO:0007669"/>
    <property type="project" value="UniProtKB-KW"/>
</dbReference>
<feature type="domain" description="PurM-like C-terminal" evidence="4">
    <location>
        <begin position="151"/>
        <end position="302"/>
    </location>
</feature>
<dbReference type="GO" id="GO:0000287">
    <property type="term" value="F:magnesium ion binding"/>
    <property type="evidence" value="ECO:0007669"/>
    <property type="project" value="UniProtKB-UniRule"/>
</dbReference>
<dbReference type="PANTHER" id="PTHR30270:SF0">
    <property type="entry name" value="THIAMINE-MONOPHOSPHATE KINASE"/>
    <property type="match status" value="1"/>
</dbReference>
<feature type="binding site" evidence="2">
    <location>
        <position position="122"/>
    </location>
    <ligand>
        <name>Mg(2+)</name>
        <dbReference type="ChEBI" id="CHEBI:18420"/>
        <label>1</label>
    </ligand>
</feature>
<keyword evidence="2 5" id="KW-0418">Kinase</keyword>
<dbReference type="InterPro" id="IPR016188">
    <property type="entry name" value="PurM-like_N"/>
</dbReference>
<dbReference type="CDD" id="cd02194">
    <property type="entry name" value="ThiL"/>
    <property type="match status" value="1"/>
</dbReference>
<evidence type="ECO:0000259" key="4">
    <source>
        <dbReference type="Pfam" id="PF02769"/>
    </source>
</evidence>
<comment type="catalytic activity">
    <reaction evidence="2">
        <text>thiamine phosphate + ATP = thiamine diphosphate + ADP</text>
        <dbReference type="Rhea" id="RHEA:15913"/>
        <dbReference type="ChEBI" id="CHEBI:30616"/>
        <dbReference type="ChEBI" id="CHEBI:37575"/>
        <dbReference type="ChEBI" id="CHEBI:58937"/>
        <dbReference type="ChEBI" id="CHEBI:456216"/>
        <dbReference type="EC" id="2.7.4.16"/>
    </reaction>
</comment>
<evidence type="ECO:0000256" key="2">
    <source>
        <dbReference type="HAMAP-Rule" id="MF_02128"/>
    </source>
</evidence>
<dbReference type="Proteomes" id="UP000273643">
    <property type="component" value="Unassembled WGS sequence"/>
</dbReference>
<dbReference type="UniPathway" id="UPA00060">
    <property type="reaction ID" value="UER00142"/>
</dbReference>
<dbReference type="NCBIfam" id="TIGR01379">
    <property type="entry name" value="thiL"/>
    <property type="match status" value="1"/>
</dbReference>
<dbReference type="GO" id="GO:0009229">
    <property type="term" value="P:thiamine diphosphate biosynthetic process"/>
    <property type="evidence" value="ECO:0007669"/>
    <property type="project" value="UniProtKB-UniRule"/>
</dbReference>
<feature type="binding site" evidence="2">
    <location>
        <position position="47"/>
    </location>
    <ligand>
        <name>Mg(2+)</name>
        <dbReference type="ChEBI" id="CHEBI:18420"/>
        <label>1</label>
    </ligand>
</feature>
<dbReference type="HAMAP" id="MF_02128">
    <property type="entry name" value="TMP_kinase"/>
    <property type="match status" value="1"/>
</dbReference>
<dbReference type="RefSeq" id="WP_123639025.1">
    <property type="nucleotide sequence ID" value="NZ_JBHYFO010000011.1"/>
</dbReference>
<evidence type="ECO:0000259" key="3">
    <source>
        <dbReference type="Pfam" id="PF00586"/>
    </source>
</evidence>
<dbReference type="SUPFAM" id="SSF55326">
    <property type="entry name" value="PurM N-terminal domain-like"/>
    <property type="match status" value="1"/>
</dbReference>
<dbReference type="PIRSF" id="PIRSF005303">
    <property type="entry name" value="Thiam_monoph_kin"/>
    <property type="match status" value="1"/>
</dbReference>
<evidence type="ECO:0000313" key="6">
    <source>
        <dbReference type="Proteomes" id="UP000273643"/>
    </source>
</evidence>
<feature type="binding site" evidence="2">
    <location>
        <position position="319"/>
    </location>
    <ligand>
        <name>substrate</name>
    </ligand>
</feature>
<evidence type="ECO:0000256" key="1">
    <source>
        <dbReference type="ARBA" id="ARBA00022977"/>
    </source>
</evidence>
<dbReference type="EC" id="2.7.4.16" evidence="2"/>
<feature type="domain" description="PurM-like N-terminal" evidence="3">
    <location>
        <begin position="28"/>
        <end position="138"/>
    </location>
</feature>
<keyword evidence="1 2" id="KW-0784">Thiamine biosynthesis</keyword>
<dbReference type="EMBL" id="RJUK01000002">
    <property type="protein sequence ID" value="ROQ18384.1"/>
    <property type="molecule type" value="Genomic_DNA"/>
</dbReference>
<dbReference type="Pfam" id="PF02769">
    <property type="entry name" value="AIRS_C"/>
    <property type="match status" value="1"/>
</dbReference>
<keyword evidence="2" id="KW-0479">Metal-binding</keyword>
<comment type="caution">
    <text evidence="2">Lacks conserved residue(s) required for the propagation of feature annotation.</text>
</comment>
<dbReference type="GO" id="GO:0005524">
    <property type="term" value="F:ATP binding"/>
    <property type="evidence" value="ECO:0007669"/>
    <property type="project" value="UniProtKB-UniRule"/>
</dbReference>
<dbReference type="Gene3D" id="3.30.1330.10">
    <property type="entry name" value="PurM-like, N-terminal domain"/>
    <property type="match status" value="1"/>
</dbReference>
<feature type="binding site" evidence="2">
    <location>
        <position position="75"/>
    </location>
    <ligand>
        <name>Mg(2+)</name>
        <dbReference type="ChEBI" id="CHEBI:18420"/>
        <label>4</label>
    </ligand>
</feature>
<dbReference type="PANTHER" id="PTHR30270">
    <property type="entry name" value="THIAMINE-MONOPHOSPHATE KINASE"/>
    <property type="match status" value="1"/>
</dbReference>
<feature type="binding site" evidence="2">
    <location>
        <position position="30"/>
    </location>
    <ligand>
        <name>Mg(2+)</name>
        <dbReference type="ChEBI" id="CHEBI:18420"/>
        <label>4</label>
    </ligand>
</feature>
<accession>A0A3N1NEQ7</accession>
<dbReference type="SUPFAM" id="SSF56042">
    <property type="entry name" value="PurM C-terminal domain-like"/>
    <property type="match status" value="1"/>
</dbReference>
<feature type="binding site" evidence="2">
    <location>
        <position position="216"/>
    </location>
    <ligand>
        <name>Mg(2+)</name>
        <dbReference type="ChEBI" id="CHEBI:18420"/>
        <label>5</label>
    </ligand>
</feature>
<feature type="binding site" evidence="2">
    <location>
        <position position="146"/>
    </location>
    <ligand>
        <name>ATP</name>
        <dbReference type="ChEBI" id="CHEBI:30616"/>
    </ligand>
</feature>
<keyword evidence="2" id="KW-0067">ATP-binding</keyword>
<comment type="function">
    <text evidence="2">Catalyzes the ATP-dependent phosphorylation of thiamine-monophosphate (TMP) to form thiamine-pyrophosphate (TPP), the active form of vitamin B1.</text>
</comment>
<feature type="binding site" evidence="2">
    <location>
        <position position="75"/>
    </location>
    <ligand>
        <name>Mg(2+)</name>
        <dbReference type="ChEBI" id="CHEBI:18420"/>
        <label>2</label>
    </ligand>
</feature>
<dbReference type="InterPro" id="IPR036921">
    <property type="entry name" value="PurM-like_N_sf"/>
</dbReference>
<feature type="binding site" evidence="2">
    <location>
        <position position="47"/>
    </location>
    <ligand>
        <name>Mg(2+)</name>
        <dbReference type="ChEBI" id="CHEBI:18420"/>
        <label>2</label>
    </ligand>
</feature>
<dbReference type="Pfam" id="PF00586">
    <property type="entry name" value="AIRS"/>
    <property type="match status" value="1"/>
</dbReference>
<reference evidence="5 6" key="1">
    <citation type="submission" date="2018-11" db="EMBL/GenBank/DDBJ databases">
        <title>Genomic Encyclopedia of Type Strains, Phase IV (KMG-IV): sequencing the most valuable type-strain genomes for metagenomic binning, comparative biology and taxonomic classification.</title>
        <authorList>
            <person name="Goeker M."/>
        </authorList>
    </citation>
    <scope>NUCLEOTIDE SEQUENCE [LARGE SCALE GENOMIC DNA]</scope>
    <source>
        <strain evidence="5 6">DSM 16974</strain>
    </source>
</reference>
<keyword evidence="2" id="KW-0808">Transferase</keyword>
<feature type="binding site" evidence="2">
    <location>
        <position position="264"/>
    </location>
    <ligand>
        <name>substrate</name>
    </ligand>
</feature>
<proteinExistence type="inferred from homology"/>
<feature type="binding site" evidence="2">
    <location>
        <position position="213"/>
    </location>
    <ligand>
        <name>Mg(2+)</name>
        <dbReference type="ChEBI" id="CHEBI:18420"/>
        <label>3</label>
    </ligand>
</feature>
<comment type="miscellaneous">
    <text evidence="2">Reaction mechanism of ThiL seems to utilize a direct, inline transfer of the gamma-phosphate of ATP to TMP rather than a phosphorylated enzyme intermediate.</text>
</comment>
<feature type="binding site" evidence="2">
    <location>
        <position position="215"/>
    </location>
    <ligand>
        <name>ATP</name>
        <dbReference type="ChEBI" id="CHEBI:30616"/>
    </ligand>
</feature>
<feature type="binding site" evidence="2">
    <location>
        <position position="45"/>
    </location>
    <ligand>
        <name>Mg(2+)</name>
        <dbReference type="ChEBI" id="CHEBI:18420"/>
        <label>4</label>
    </ligand>
</feature>
<dbReference type="Gene3D" id="3.90.650.10">
    <property type="entry name" value="PurM-like C-terminal domain"/>
    <property type="match status" value="1"/>
</dbReference>
<dbReference type="InterPro" id="IPR036676">
    <property type="entry name" value="PurM-like_C_sf"/>
</dbReference>
<sequence length="322" mass="33789">MGEFELIRHYFQQHSAESTPASVLLGVGDDAALLQPPAGEALAVSVDTLVSGVHFPDDAPAEEIAQRALRVNLSDLAAMGATPLWFTLALTLPEASDDWLRDFSRGLFEVAEAYGISLVGGDTTKGPLTITVQVMGSVAPGLALRRDGASAGDYVLVTHTLGDSAAGLASLQGRLEKAVSEDVSAYLQERYWRPTPRLEAAAQLAGIASAALDISDGLLADLGHICAASDLSAELFIEELPLSPALQNATSQDQARQWALTGGDDYELCFTVPESRMPELGALIGTGALQATVVGRLGTGSGVHCTLHGEPYDSQQSGYTHF</sequence>
<comment type="caution">
    <text evidence="5">The sequence shown here is derived from an EMBL/GenBank/DDBJ whole genome shotgun (WGS) entry which is preliminary data.</text>
</comment>
<keyword evidence="6" id="KW-1185">Reference proteome</keyword>
<feature type="binding site" evidence="2">
    <location>
        <position position="54"/>
    </location>
    <ligand>
        <name>substrate</name>
    </ligand>
</feature>
<dbReference type="InterPro" id="IPR010918">
    <property type="entry name" value="PurM-like_C_dom"/>
</dbReference>
<feature type="binding site" evidence="2">
    <location>
        <begin position="121"/>
        <end position="122"/>
    </location>
    <ligand>
        <name>ATP</name>
        <dbReference type="ChEBI" id="CHEBI:30616"/>
    </ligand>
</feature>
<organism evidence="5 6">
    <name type="scientific">Marinimicrobium koreense</name>
    <dbReference type="NCBI Taxonomy" id="306545"/>
    <lineage>
        <taxon>Bacteria</taxon>
        <taxon>Pseudomonadati</taxon>
        <taxon>Pseudomonadota</taxon>
        <taxon>Gammaproteobacteria</taxon>
        <taxon>Cellvibrionales</taxon>
        <taxon>Cellvibrionaceae</taxon>
        <taxon>Marinimicrobium</taxon>
    </lineage>
</organism>
<comment type="pathway">
    <text evidence="2">Cofactor biosynthesis; thiamine diphosphate biosynthesis; thiamine diphosphate from thiamine phosphate: step 1/1.</text>
</comment>
<dbReference type="AlphaFoldDB" id="A0A3N1NEQ7"/>
<dbReference type="InterPro" id="IPR006283">
    <property type="entry name" value="ThiL-like"/>
</dbReference>
<evidence type="ECO:0000313" key="5">
    <source>
        <dbReference type="EMBL" id="ROQ18384.1"/>
    </source>
</evidence>
<keyword evidence="2" id="KW-0547">Nucleotide-binding</keyword>
<keyword evidence="2" id="KW-0460">Magnesium</keyword>
<name>A0A3N1NEQ7_9GAMM</name>
<feature type="binding site" evidence="2">
    <location>
        <position position="30"/>
    </location>
    <ligand>
        <name>Mg(2+)</name>
        <dbReference type="ChEBI" id="CHEBI:18420"/>
        <label>3</label>
    </ligand>
</feature>